<evidence type="ECO:0000313" key="4">
    <source>
        <dbReference type="Proteomes" id="UP000665561"/>
    </source>
</evidence>
<proteinExistence type="predicted"/>
<protein>
    <submittedName>
        <fullName evidence="3">Microcystin LR degradation protein MlrC</fullName>
    </submittedName>
</protein>
<dbReference type="EMBL" id="JAAAMV010000005">
    <property type="protein sequence ID" value="NBD24293.1"/>
    <property type="molecule type" value="Genomic_DNA"/>
</dbReference>
<dbReference type="InterPro" id="IPR010799">
    <property type="entry name" value="MlrC_C"/>
</dbReference>
<comment type="caution">
    <text evidence="3">The sequence shown here is derived from an EMBL/GenBank/DDBJ whole genome shotgun (WGS) entry which is preliminary data.</text>
</comment>
<organism evidence="3 4">
    <name type="scientific">Paenibacillus glycinis</name>
    <dbReference type="NCBI Taxonomy" id="2697035"/>
    <lineage>
        <taxon>Bacteria</taxon>
        <taxon>Bacillati</taxon>
        <taxon>Bacillota</taxon>
        <taxon>Bacilli</taxon>
        <taxon>Bacillales</taxon>
        <taxon>Paenibacillaceae</taxon>
        <taxon>Paenibacillus</taxon>
    </lineage>
</organism>
<dbReference type="RefSeq" id="WP_161743089.1">
    <property type="nucleotide sequence ID" value="NZ_JAAAMV010000005.1"/>
</dbReference>
<dbReference type="InterPro" id="IPR009197">
    <property type="entry name" value="MlrC"/>
</dbReference>
<sequence>MTKDEAHPGKKARIAVAGIMHETNTFTALRTGLADFTVAAGQEVHAVARWKGNVFDGILGTLDDLGAEAVPVYFARALPSGLIEAAAFEAICDRIADGIAGCGPIDGICLALHGSMCAEGCDDSEGELLARLRAAVGRELPIVCALDMHATVTAAMIAHADAFAAYRTAPHIDEYDTGARAAKLLHEALATGRKLVNEWSEIPVLIAGEQSETGVQPMRDLMEALRLEERAPDAGPRSASYLLGFPWADSPFGGCAAIVSGFEEERAELRQAAGRLAELFWAKRQAFAFSTEAALLEEALDLAAGEPRKPVILSDSGDNPTAGASQDVTLVVQALIARRAERALVATIFDPAAVLACETAGAGGNAELRLGRLNPYETAPSPLPLHAAVVRTGTVLDVNYAVAAVGGITIVISDRRTAVYDPAILEALGLRPGAFDLLVVKSGYLSPAYKALAERTILALTPGDTDERLSELPYRRLRRPIYPLDEM</sequence>
<feature type="domain" description="Microcystin LR degradation protein MlrC C-terminal" evidence="1">
    <location>
        <begin position="313"/>
        <end position="476"/>
    </location>
</feature>
<gene>
    <name evidence="3" type="ORF">GT019_10460</name>
</gene>
<name>A0ABW9XNS9_9BACL</name>
<dbReference type="InterPro" id="IPR015995">
    <property type="entry name" value="MlrC_N"/>
</dbReference>
<dbReference type="Pfam" id="PF07364">
    <property type="entry name" value="DUF1485"/>
    <property type="match status" value="1"/>
</dbReference>
<feature type="domain" description="Microcystin LR degradation protein MlrC N-terminal" evidence="2">
    <location>
        <begin position="13"/>
        <end position="303"/>
    </location>
</feature>
<evidence type="ECO:0000259" key="1">
    <source>
        <dbReference type="Pfam" id="PF07171"/>
    </source>
</evidence>
<accession>A0ABW9XNS9</accession>
<dbReference type="Proteomes" id="UP000665561">
    <property type="component" value="Unassembled WGS sequence"/>
</dbReference>
<dbReference type="PIRSF" id="PIRSF012702">
    <property type="entry name" value="UCP012702"/>
    <property type="match status" value="1"/>
</dbReference>
<dbReference type="Pfam" id="PF07171">
    <property type="entry name" value="MlrC_C"/>
    <property type="match status" value="1"/>
</dbReference>
<reference evidence="3 4" key="1">
    <citation type="submission" date="2020-01" db="EMBL/GenBank/DDBJ databases">
        <title>Paenibacillus soybeanensis sp. nov. isolated from the nodules of soybean (Glycine max(L.) Merr).</title>
        <authorList>
            <person name="Wang H."/>
        </authorList>
    </citation>
    <scope>NUCLEOTIDE SEQUENCE [LARGE SCALE GENOMIC DNA]</scope>
    <source>
        <strain evidence="3 4">T1</strain>
    </source>
</reference>
<keyword evidence="4" id="KW-1185">Reference proteome</keyword>
<evidence type="ECO:0000259" key="2">
    <source>
        <dbReference type="Pfam" id="PF07364"/>
    </source>
</evidence>
<evidence type="ECO:0000313" key="3">
    <source>
        <dbReference type="EMBL" id="NBD24293.1"/>
    </source>
</evidence>